<evidence type="ECO:0000313" key="2">
    <source>
        <dbReference type="Proteomes" id="UP001499854"/>
    </source>
</evidence>
<dbReference type="EMBL" id="BAAAQM010000066">
    <property type="protein sequence ID" value="GAA1999771.1"/>
    <property type="molecule type" value="Genomic_DNA"/>
</dbReference>
<dbReference type="Proteomes" id="UP001499854">
    <property type="component" value="Unassembled WGS sequence"/>
</dbReference>
<protein>
    <submittedName>
        <fullName evidence="1">Uncharacterized protein</fullName>
    </submittedName>
</protein>
<accession>A0ABN2T7D7</accession>
<name>A0ABN2T7D7_9ACTN</name>
<gene>
    <name evidence="1" type="ORF">GCM10009838_76560</name>
</gene>
<reference evidence="1 2" key="1">
    <citation type="journal article" date="2019" name="Int. J. Syst. Evol. Microbiol.">
        <title>The Global Catalogue of Microorganisms (GCM) 10K type strain sequencing project: providing services to taxonomists for standard genome sequencing and annotation.</title>
        <authorList>
            <consortium name="The Broad Institute Genomics Platform"/>
            <consortium name="The Broad Institute Genome Sequencing Center for Infectious Disease"/>
            <person name="Wu L."/>
            <person name="Ma J."/>
        </authorList>
    </citation>
    <scope>NUCLEOTIDE SEQUENCE [LARGE SCALE GENOMIC DNA]</scope>
    <source>
        <strain evidence="1 2">JCM 16013</strain>
    </source>
</reference>
<evidence type="ECO:0000313" key="1">
    <source>
        <dbReference type="EMBL" id="GAA1999771.1"/>
    </source>
</evidence>
<comment type="caution">
    <text evidence="1">The sequence shown here is derived from an EMBL/GenBank/DDBJ whole genome shotgun (WGS) entry which is preliminary data.</text>
</comment>
<dbReference type="RefSeq" id="WP_344662100.1">
    <property type="nucleotide sequence ID" value="NZ_BAAAQM010000066.1"/>
</dbReference>
<proteinExistence type="predicted"/>
<sequence>MSAIVVSDEGDDWFTNSYTWSTILEIAFGAIEQEQRDRYRKYANTIGADFELMPEEVRPEIAGWLLAAIEDLLGPAGAEHGWDKPSDREHLGELAGMLRRMAHRGSA</sequence>
<organism evidence="1 2">
    <name type="scientific">Catenulispora subtropica</name>
    <dbReference type="NCBI Taxonomy" id="450798"/>
    <lineage>
        <taxon>Bacteria</taxon>
        <taxon>Bacillati</taxon>
        <taxon>Actinomycetota</taxon>
        <taxon>Actinomycetes</taxon>
        <taxon>Catenulisporales</taxon>
        <taxon>Catenulisporaceae</taxon>
        <taxon>Catenulispora</taxon>
    </lineage>
</organism>
<keyword evidence="2" id="KW-1185">Reference proteome</keyword>